<feature type="non-terminal residue" evidence="10">
    <location>
        <position position="1"/>
    </location>
</feature>
<dbReference type="Pfam" id="PF04389">
    <property type="entry name" value="Peptidase_M28"/>
    <property type="match status" value="1"/>
</dbReference>
<evidence type="ECO:0000256" key="1">
    <source>
        <dbReference type="ARBA" id="ARBA00001947"/>
    </source>
</evidence>
<organism evidence="10 11">
    <name type="scientific">Aspergillus saccharolyticus JOP 1030-1</name>
    <dbReference type="NCBI Taxonomy" id="1450539"/>
    <lineage>
        <taxon>Eukaryota</taxon>
        <taxon>Fungi</taxon>
        <taxon>Dikarya</taxon>
        <taxon>Ascomycota</taxon>
        <taxon>Pezizomycotina</taxon>
        <taxon>Eurotiomycetes</taxon>
        <taxon>Eurotiomycetidae</taxon>
        <taxon>Eurotiales</taxon>
        <taxon>Aspergillaceae</taxon>
        <taxon>Aspergillus</taxon>
        <taxon>Aspergillus subgen. Circumdati</taxon>
    </lineage>
</organism>
<keyword evidence="5 6" id="KW-0862">Zinc</keyword>
<reference evidence="10 11" key="1">
    <citation type="submission" date="2016-12" db="EMBL/GenBank/DDBJ databases">
        <title>The genomes of Aspergillus section Nigri reveals drivers in fungal speciation.</title>
        <authorList>
            <consortium name="DOE Joint Genome Institute"/>
            <person name="Vesth T.C."/>
            <person name="Nybo J."/>
            <person name="Theobald S."/>
            <person name="Brandl J."/>
            <person name="Frisvad J.C."/>
            <person name="Nielsen K.F."/>
            <person name="Lyhne E.K."/>
            <person name="Kogle M.E."/>
            <person name="Kuo A."/>
            <person name="Riley R."/>
            <person name="Clum A."/>
            <person name="Nolan M."/>
            <person name="Lipzen A."/>
            <person name="Salamov A."/>
            <person name="Henrissat B."/>
            <person name="Wiebenga A."/>
            <person name="De Vries R.P."/>
            <person name="Grigoriev I.V."/>
            <person name="Mortensen U.H."/>
            <person name="Andersen M.R."/>
            <person name="Baker S.E."/>
        </authorList>
    </citation>
    <scope>NUCLEOTIDE SEQUENCE [LARGE SCALE GENOMIC DNA]</scope>
    <source>
        <strain evidence="10 11">JOP 1030-1</strain>
    </source>
</reference>
<gene>
    <name evidence="10" type="ORF">BP01DRAFT_303164</name>
</gene>
<dbReference type="EC" id="3.4.-.-" evidence="6"/>
<accession>A0A318ZCZ0</accession>
<dbReference type="GO" id="GO:0006508">
    <property type="term" value="P:proteolysis"/>
    <property type="evidence" value="ECO:0007669"/>
    <property type="project" value="UniProtKB-KW"/>
</dbReference>
<evidence type="ECO:0000259" key="8">
    <source>
        <dbReference type="Pfam" id="PF02225"/>
    </source>
</evidence>
<dbReference type="PANTHER" id="PTHR12147">
    <property type="entry name" value="METALLOPEPTIDASE M28 FAMILY MEMBER"/>
    <property type="match status" value="1"/>
</dbReference>
<dbReference type="EMBL" id="KZ821251">
    <property type="protein sequence ID" value="PYH42513.1"/>
    <property type="molecule type" value="Genomic_DNA"/>
</dbReference>
<evidence type="ECO:0000256" key="7">
    <source>
        <dbReference type="SAM" id="MobiDB-lite"/>
    </source>
</evidence>
<dbReference type="GO" id="GO:0004177">
    <property type="term" value="F:aminopeptidase activity"/>
    <property type="evidence" value="ECO:0007669"/>
    <property type="project" value="UniProtKB-KW"/>
</dbReference>
<evidence type="ECO:0000259" key="9">
    <source>
        <dbReference type="Pfam" id="PF04389"/>
    </source>
</evidence>
<dbReference type="Gene3D" id="3.40.630.10">
    <property type="entry name" value="Zn peptidases"/>
    <property type="match status" value="1"/>
</dbReference>
<dbReference type="AlphaFoldDB" id="A0A318ZCZ0"/>
<feature type="domain" description="Peptidase M28" evidence="9">
    <location>
        <begin position="219"/>
        <end position="436"/>
    </location>
</feature>
<sequence length="477" mass="50534">DTFASSICLANLLEGTQKLQNFAYAYPERNRVFGGAAHNDTLNYIYNELQATGAYELQRQPQIHTWTTSNQSLTTAGDGRSIPAHSMTHSPNTNVTADLGLVAQLGCSPDDYDASSSSGKILLARRGGCSFGQKAHLAARAHAAGLIIYNNVAGPLRGTLGNNPNITTIPTLGISLLDGQRLQRAITPNATSSNTTTSIPALRLTLYIHTESTPRLTYNLIAQSRTGNRANTIAIGSHTDSVNAGPGINDNGSGTIGALAIAKALAAQIHAQQLPLHQTVRFLFFTAEEFGRLGSEAYVRSLPAANLSQIRLYLNLDMIASPNYAFMIYDGGGTRFNVSGPPGSGHIQRTFEQYFERQNVSYAAAPLTGRSDYRAFVRHGVPVGGLFTGAEGVKTQREAEVFGGRMGVAYDPNYHGAGDTVGNLHHGAFLMNVRSAAAVVARYAGDLEGIPVREVGGNASVVQEGVSGGKMGDVVVA</sequence>
<keyword evidence="2 6" id="KW-0645">Protease</keyword>
<dbReference type="Gene3D" id="3.50.30.30">
    <property type="match status" value="1"/>
</dbReference>
<comment type="cofactor">
    <cofactor evidence="1">
        <name>Zn(2+)</name>
        <dbReference type="ChEBI" id="CHEBI:29105"/>
    </cofactor>
</comment>
<comment type="similarity">
    <text evidence="6">Belongs to the peptidase M28 family.</text>
</comment>
<evidence type="ECO:0000313" key="11">
    <source>
        <dbReference type="Proteomes" id="UP000248349"/>
    </source>
</evidence>
<dbReference type="OrthoDB" id="2214at2759"/>
<evidence type="ECO:0000256" key="4">
    <source>
        <dbReference type="ARBA" id="ARBA00022801"/>
    </source>
</evidence>
<evidence type="ECO:0000256" key="3">
    <source>
        <dbReference type="ARBA" id="ARBA00022723"/>
    </source>
</evidence>
<keyword evidence="11" id="KW-1185">Reference proteome</keyword>
<dbReference type="InterPro" id="IPR003137">
    <property type="entry name" value="PA_domain"/>
</dbReference>
<dbReference type="SUPFAM" id="SSF53187">
    <property type="entry name" value="Zn-dependent exopeptidases"/>
    <property type="match status" value="1"/>
</dbReference>
<evidence type="ECO:0000313" key="10">
    <source>
        <dbReference type="EMBL" id="PYH42513.1"/>
    </source>
</evidence>
<dbReference type="Pfam" id="PF02225">
    <property type="entry name" value="PA"/>
    <property type="match status" value="1"/>
</dbReference>
<keyword evidence="4 6" id="KW-0378">Hydrolase</keyword>
<keyword evidence="10" id="KW-0031">Aminopeptidase</keyword>
<dbReference type="GO" id="GO:0046872">
    <property type="term" value="F:metal ion binding"/>
    <property type="evidence" value="ECO:0007669"/>
    <property type="project" value="UniProtKB-KW"/>
</dbReference>
<proteinExistence type="inferred from homology"/>
<dbReference type="PANTHER" id="PTHR12147:SF57">
    <property type="entry name" value="PEPTIDE HYDROLASE"/>
    <property type="match status" value="1"/>
</dbReference>
<feature type="domain" description="PA" evidence="8">
    <location>
        <begin position="96"/>
        <end position="182"/>
    </location>
</feature>
<dbReference type="STRING" id="1450539.A0A318ZCZ0"/>
<dbReference type="RefSeq" id="XP_025428495.1">
    <property type="nucleotide sequence ID" value="XM_025572105.1"/>
</dbReference>
<evidence type="ECO:0000256" key="6">
    <source>
        <dbReference type="RuleBase" id="RU361240"/>
    </source>
</evidence>
<dbReference type="InterPro" id="IPR046450">
    <property type="entry name" value="PA_dom_sf"/>
</dbReference>
<feature type="region of interest" description="Disordered" evidence="7">
    <location>
        <begin position="71"/>
        <end position="90"/>
    </location>
</feature>
<keyword evidence="3 6" id="KW-0479">Metal-binding</keyword>
<dbReference type="GeneID" id="37073333"/>
<dbReference type="InterPro" id="IPR045175">
    <property type="entry name" value="M28_fam"/>
</dbReference>
<dbReference type="GO" id="GO:0008235">
    <property type="term" value="F:metalloexopeptidase activity"/>
    <property type="evidence" value="ECO:0007669"/>
    <property type="project" value="InterPro"/>
</dbReference>
<dbReference type="Proteomes" id="UP000248349">
    <property type="component" value="Unassembled WGS sequence"/>
</dbReference>
<name>A0A318ZCZ0_9EURO</name>
<dbReference type="SUPFAM" id="SSF52025">
    <property type="entry name" value="PA domain"/>
    <property type="match status" value="1"/>
</dbReference>
<evidence type="ECO:0000256" key="5">
    <source>
        <dbReference type="ARBA" id="ARBA00022833"/>
    </source>
</evidence>
<dbReference type="InterPro" id="IPR007484">
    <property type="entry name" value="Peptidase_M28"/>
</dbReference>
<evidence type="ECO:0000256" key="2">
    <source>
        <dbReference type="ARBA" id="ARBA00022670"/>
    </source>
</evidence>
<protein>
    <recommendedName>
        <fullName evidence="6">Peptide hydrolase</fullName>
        <ecNumber evidence="6">3.4.-.-</ecNumber>
    </recommendedName>
</protein>